<dbReference type="InterPro" id="IPR000160">
    <property type="entry name" value="GGDEF_dom"/>
</dbReference>
<dbReference type="EMBL" id="AP023366">
    <property type="protein sequence ID" value="BCJ87042.1"/>
    <property type="molecule type" value="Genomic_DNA"/>
</dbReference>
<dbReference type="InterPro" id="IPR043128">
    <property type="entry name" value="Rev_trsase/Diguanyl_cyclase"/>
</dbReference>
<sequence length="634" mass="73296">MLKQLELRITNFLFHICTRVDQVESLIKKIMRFGVFALDAKGACFFMFDTKTSQPTNLLTYRRKQTIVPFAGQELLSLVNSWNKPWILHEGNLLIPFHVDGTVHAVLCFLEIRQEGHLNSRSADRIVKSLCDYYTLAQTMRERAVYNKILRDITIIMTQFYNSEEIVSHMMQKVFQATGGFCHVMLLDRQEQALLPTYEYHSPNRKRKITMPKLTMQEDLIWEAIGQGKAAFVENADQLPLVNKKFCHKNGIQRYLLLPLTIQEQPIGLLVVTFAEAKAFRQIEIEFFRQLSYQLSHVVTAVRTKKETLEGKYLQDRLIEMMRDMTSRTRLRDVLNDMVAKTYHLLEEKVAVSVWLVNENKDRIRLSLAKGNEMMLLFKKGVDFSLEELGNAAILQDRLLEVREESKIGRFFKTFGTVRSLASPLMAGKNLVGILFLHASEDHEWSTGEQITLSTIGTHAGPIVSNVQYIQMLEKESKLDGLTKLFNRQYFEKTFEEYSDRHRIQKKPFSVLMIDLDNFKQINDRYGHTIGDRVMRDVAEIMQTAIRGMDKIFRYGGEEFCIILPWTPKKQAEQVAERIRETVERADIKPNVTVSIGLASFLENSNDPKQVLEMADHALYEAKSKGKNCVISAR</sequence>
<dbReference type="SUPFAM" id="SSF55073">
    <property type="entry name" value="Nucleotide cyclase"/>
    <property type="match status" value="1"/>
</dbReference>
<dbReference type="KEGG" id="eff:skT53_20270"/>
<reference evidence="2 3" key="1">
    <citation type="submission" date="2020-08" db="EMBL/GenBank/DDBJ databases">
        <title>Complete Genome Sequence of Effusibacillus dendaii Strain skT53, Isolated from Farmland soil.</title>
        <authorList>
            <person name="Konishi T."/>
            <person name="Kawasaki H."/>
        </authorList>
    </citation>
    <scope>NUCLEOTIDE SEQUENCE [LARGE SCALE GENOMIC DNA]</scope>
    <source>
        <strain evidence="3">skT53</strain>
    </source>
</reference>
<dbReference type="InterPro" id="IPR003018">
    <property type="entry name" value="GAF"/>
</dbReference>
<dbReference type="Gene3D" id="3.30.70.270">
    <property type="match status" value="1"/>
</dbReference>
<dbReference type="PROSITE" id="PS50887">
    <property type="entry name" value="GGDEF"/>
    <property type="match status" value="1"/>
</dbReference>
<dbReference type="AlphaFoldDB" id="A0A7I8DCH1"/>
<dbReference type="Pfam" id="PF13185">
    <property type="entry name" value="GAF_2"/>
    <property type="match status" value="1"/>
</dbReference>
<dbReference type="SUPFAM" id="SSF55781">
    <property type="entry name" value="GAF domain-like"/>
    <property type="match status" value="2"/>
</dbReference>
<dbReference type="SMART" id="SM00267">
    <property type="entry name" value="GGDEF"/>
    <property type="match status" value="1"/>
</dbReference>
<dbReference type="Proteomes" id="UP000593802">
    <property type="component" value="Chromosome"/>
</dbReference>
<evidence type="ECO:0000313" key="2">
    <source>
        <dbReference type="EMBL" id="BCJ87042.1"/>
    </source>
</evidence>
<feature type="domain" description="GGDEF" evidence="1">
    <location>
        <begin position="507"/>
        <end position="634"/>
    </location>
</feature>
<dbReference type="FunFam" id="3.30.70.270:FF:000001">
    <property type="entry name" value="Diguanylate cyclase domain protein"/>
    <property type="match status" value="1"/>
</dbReference>
<dbReference type="Pfam" id="PF00990">
    <property type="entry name" value="GGDEF"/>
    <property type="match status" value="1"/>
</dbReference>
<dbReference type="RefSeq" id="WP_200756658.1">
    <property type="nucleotide sequence ID" value="NZ_AP023366.1"/>
</dbReference>
<gene>
    <name evidence="2" type="ORF">skT53_20270</name>
</gene>
<dbReference type="PANTHER" id="PTHR45138:SF9">
    <property type="entry name" value="DIGUANYLATE CYCLASE DGCM-RELATED"/>
    <property type="match status" value="1"/>
</dbReference>
<dbReference type="NCBIfam" id="TIGR00254">
    <property type="entry name" value="GGDEF"/>
    <property type="match status" value="1"/>
</dbReference>
<dbReference type="PANTHER" id="PTHR45138">
    <property type="entry name" value="REGULATORY COMPONENTS OF SENSORY TRANSDUCTION SYSTEM"/>
    <property type="match status" value="1"/>
</dbReference>
<dbReference type="InterPro" id="IPR050469">
    <property type="entry name" value="Diguanylate_Cyclase"/>
</dbReference>
<dbReference type="GO" id="GO:0052621">
    <property type="term" value="F:diguanylate cyclase activity"/>
    <property type="evidence" value="ECO:0007669"/>
    <property type="project" value="TreeGrafter"/>
</dbReference>
<protein>
    <recommendedName>
        <fullName evidence="1">GGDEF domain-containing protein</fullName>
    </recommendedName>
</protein>
<evidence type="ECO:0000259" key="1">
    <source>
        <dbReference type="PROSITE" id="PS50887"/>
    </source>
</evidence>
<accession>A0A7I8DCH1</accession>
<dbReference type="Gene3D" id="3.30.450.40">
    <property type="match status" value="2"/>
</dbReference>
<proteinExistence type="predicted"/>
<organism evidence="2 3">
    <name type="scientific">Effusibacillus dendaii</name>
    <dbReference type="NCBI Taxonomy" id="2743772"/>
    <lineage>
        <taxon>Bacteria</taxon>
        <taxon>Bacillati</taxon>
        <taxon>Bacillota</taxon>
        <taxon>Bacilli</taxon>
        <taxon>Bacillales</taxon>
        <taxon>Alicyclobacillaceae</taxon>
        <taxon>Effusibacillus</taxon>
    </lineage>
</organism>
<dbReference type="CDD" id="cd01949">
    <property type="entry name" value="GGDEF"/>
    <property type="match status" value="1"/>
</dbReference>
<keyword evidence="3" id="KW-1185">Reference proteome</keyword>
<dbReference type="InterPro" id="IPR029787">
    <property type="entry name" value="Nucleotide_cyclase"/>
</dbReference>
<evidence type="ECO:0000313" key="3">
    <source>
        <dbReference type="Proteomes" id="UP000593802"/>
    </source>
</evidence>
<name>A0A7I8DCH1_9BACL</name>
<dbReference type="InterPro" id="IPR029016">
    <property type="entry name" value="GAF-like_dom_sf"/>
</dbReference>